<proteinExistence type="predicted"/>
<protein>
    <submittedName>
        <fullName evidence="1">Uncharacterized protein</fullName>
    </submittedName>
</protein>
<sequence length="81" mass="9120">MKEVLISVEEGHYKLCQQYVQDPVDVELHNSSVPSSIFSTPGRTFARPSASNILENEAYGRTTCTLIKLQSSKWLHKAPQE</sequence>
<evidence type="ECO:0000313" key="1">
    <source>
        <dbReference type="EMBL" id="MBX61077.1"/>
    </source>
</evidence>
<accession>A0A2P2Q279</accession>
<dbReference type="AlphaFoldDB" id="A0A2P2Q279"/>
<organism evidence="1">
    <name type="scientific">Rhizophora mucronata</name>
    <name type="common">Asiatic mangrove</name>
    <dbReference type="NCBI Taxonomy" id="61149"/>
    <lineage>
        <taxon>Eukaryota</taxon>
        <taxon>Viridiplantae</taxon>
        <taxon>Streptophyta</taxon>
        <taxon>Embryophyta</taxon>
        <taxon>Tracheophyta</taxon>
        <taxon>Spermatophyta</taxon>
        <taxon>Magnoliopsida</taxon>
        <taxon>eudicotyledons</taxon>
        <taxon>Gunneridae</taxon>
        <taxon>Pentapetalae</taxon>
        <taxon>rosids</taxon>
        <taxon>fabids</taxon>
        <taxon>Malpighiales</taxon>
        <taxon>Rhizophoraceae</taxon>
        <taxon>Rhizophora</taxon>
    </lineage>
</organism>
<reference evidence="1" key="1">
    <citation type="submission" date="2018-02" db="EMBL/GenBank/DDBJ databases">
        <title>Rhizophora mucronata_Transcriptome.</title>
        <authorList>
            <person name="Meera S.P."/>
            <person name="Sreeshan A."/>
            <person name="Augustine A."/>
        </authorList>
    </citation>
    <scope>NUCLEOTIDE SEQUENCE</scope>
    <source>
        <tissue evidence="1">Leaf</tissue>
    </source>
</reference>
<name>A0A2P2Q279_RHIMU</name>
<dbReference type="EMBL" id="GGEC01080593">
    <property type="protein sequence ID" value="MBX61077.1"/>
    <property type="molecule type" value="Transcribed_RNA"/>
</dbReference>